<accession>A0A2W5RS26</accession>
<evidence type="ECO:0000256" key="9">
    <source>
        <dbReference type="SAM" id="MobiDB-lite"/>
    </source>
</evidence>
<proteinExistence type="predicted"/>
<dbReference type="PROSITE" id="PS50109">
    <property type="entry name" value="HIS_KIN"/>
    <property type="match status" value="1"/>
</dbReference>
<dbReference type="GO" id="GO:0007234">
    <property type="term" value="P:osmosensory signaling via phosphorelay pathway"/>
    <property type="evidence" value="ECO:0007669"/>
    <property type="project" value="TreeGrafter"/>
</dbReference>
<keyword evidence="7" id="KW-0067">ATP-binding</keyword>
<dbReference type="GO" id="GO:0030295">
    <property type="term" value="F:protein kinase activator activity"/>
    <property type="evidence" value="ECO:0007669"/>
    <property type="project" value="TreeGrafter"/>
</dbReference>
<dbReference type="CDD" id="cd00075">
    <property type="entry name" value="HATPase"/>
    <property type="match status" value="1"/>
</dbReference>
<keyword evidence="8" id="KW-0902">Two-component regulatory system</keyword>
<dbReference type="SMART" id="SM00387">
    <property type="entry name" value="HATPase_c"/>
    <property type="match status" value="1"/>
</dbReference>
<dbReference type="SUPFAM" id="SSF55874">
    <property type="entry name" value="ATPase domain of HSP90 chaperone/DNA topoisomerase II/histidine kinase"/>
    <property type="match status" value="1"/>
</dbReference>
<evidence type="ECO:0000256" key="4">
    <source>
        <dbReference type="ARBA" id="ARBA00022679"/>
    </source>
</evidence>
<dbReference type="EC" id="2.7.13.3" evidence="2"/>
<evidence type="ECO:0000256" key="8">
    <source>
        <dbReference type="ARBA" id="ARBA00023012"/>
    </source>
</evidence>
<organism evidence="12 13">
    <name type="scientific">Variovorax paradoxus</name>
    <dbReference type="NCBI Taxonomy" id="34073"/>
    <lineage>
        <taxon>Bacteria</taxon>
        <taxon>Pseudomonadati</taxon>
        <taxon>Pseudomonadota</taxon>
        <taxon>Betaproteobacteria</taxon>
        <taxon>Burkholderiales</taxon>
        <taxon>Comamonadaceae</taxon>
        <taxon>Variovorax</taxon>
    </lineage>
</organism>
<evidence type="ECO:0000256" key="6">
    <source>
        <dbReference type="ARBA" id="ARBA00022777"/>
    </source>
</evidence>
<dbReference type="Pfam" id="PF08448">
    <property type="entry name" value="PAS_4"/>
    <property type="match status" value="1"/>
</dbReference>
<dbReference type="InterPro" id="IPR013656">
    <property type="entry name" value="PAS_4"/>
</dbReference>
<dbReference type="SUPFAM" id="SSF55785">
    <property type="entry name" value="PYP-like sensor domain (PAS domain)"/>
    <property type="match status" value="1"/>
</dbReference>
<dbReference type="InterPro" id="IPR036097">
    <property type="entry name" value="HisK_dim/P_sf"/>
</dbReference>
<dbReference type="Gene3D" id="3.30.450.20">
    <property type="entry name" value="PAS domain"/>
    <property type="match status" value="1"/>
</dbReference>
<feature type="domain" description="Histidine kinase" evidence="11">
    <location>
        <begin position="647"/>
        <end position="861"/>
    </location>
</feature>
<keyword evidence="10" id="KW-0812">Transmembrane</keyword>
<dbReference type="Pfam" id="PF02518">
    <property type="entry name" value="HATPase_c"/>
    <property type="match status" value="1"/>
</dbReference>
<dbReference type="InterPro" id="IPR036890">
    <property type="entry name" value="HATPase_C_sf"/>
</dbReference>
<dbReference type="InterPro" id="IPR007890">
    <property type="entry name" value="CHASE2"/>
</dbReference>
<feature type="transmembrane region" description="Helical" evidence="10">
    <location>
        <begin position="404"/>
        <end position="430"/>
    </location>
</feature>
<keyword evidence="10" id="KW-1133">Transmembrane helix</keyword>
<dbReference type="AlphaFoldDB" id="A0A2W5RS26"/>
<evidence type="ECO:0000256" key="7">
    <source>
        <dbReference type="ARBA" id="ARBA00022840"/>
    </source>
</evidence>
<evidence type="ECO:0000259" key="11">
    <source>
        <dbReference type="PROSITE" id="PS50109"/>
    </source>
</evidence>
<evidence type="ECO:0000313" key="13">
    <source>
        <dbReference type="Proteomes" id="UP000249135"/>
    </source>
</evidence>
<evidence type="ECO:0000256" key="3">
    <source>
        <dbReference type="ARBA" id="ARBA00022553"/>
    </source>
</evidence>
<dbReference type="InterPro" id="IPR050351">
    <property type="entry name" value="BphY/WalK/GraS-like"/>
</dbReference>
<protein>
    <recommendedName>
        <fullName evidence="2">histidine kinase</fullName>
        <ecNumber evidence="2">2.7.13.3</ecNumber>
    </recommendedName>
</protein>
<dbReference type="EMBL" id="QFPP01000185">
    <property type="protein sequence ID" value="PZQ73447.1"/>
    <property type="molecule type" value="Genomic_DNA"/>
</dbReference>
<sequence length="873" mass="95179">MDARRLAARPVPRAPARPRCRRAARSLGAGAARAGGRHTAEWQWRPGDQQRRRTGVAPLIPVARSPDSSPAAPESTAAHVPVPGPPQAWPERMRRFWRRRGPWLLLSAAMLGLTGVLTLLQAFPRVDRMLQDNARAAMGQRSTGDVVLVTIDDASLEAVGRWPWRRALHAEVLRRIAAQSPRCIGLDLLLTEQDETDREDDRVLAEAMRDSGCVVLPMALQSAGGRPQKELVPVPVLAAAAAGIGHAHISLDQDGVARSVYLTEGFEGRPWPHFVKALYEAGEAWASGGGLPAHPALPPPPADAQGPWQRNDHELVVFAYRDRPLVSVSYIDVLRGKVPPGLFRDRYVLVGTTALGMGDAYVTAAPSATGLTAGIQIFAHVLRGLIADRHVVTASPWQDLAFNVLPLMVVLLGLLWLRPAGVLLLIVAMLELRLGLHVLRPWVGVQFAPAVGFVALLTVYPLWSLLRLTAALRFLRAGSEQLNAELEGFPAPRLPDASGDFLDRQMAATTAAALRMRDLHRFVRDGINHLPDATMVLDTQGRVMIANLAALRHWQAQQEGLAGRDAHELLADVTRRGKGLPMMPPGALRQSLQPVIDEGEDAHGRVLLVRCVPFFDAANAHAGWLIALVDITRVRQAQGQRDEALRFISHDIREPSASILTILELARSRPEQFTQRELFARIERHAQTGLELADGFVGLARAEAQPFRPEPLDLVALLHQTADDAWAAARKRQVRMLIADGPEEALCVGDRALITRALGNVLSNALKYSLPGCDVHCAVVERPRHWAVSVRDQGPGIAPELQSQLFQPFHRLHRETHPEVHGVGLGLLLVRTVVHRHGGSVEIDSAVDAGSTVTLVLPKPTPAELAAMTAELE</sequence>
<dbReference type="Pfam" id="PF05226">
    <property type="entry name" value="CHASE2"/>
    <property type="match status" value="1"/>
</dbReference>
<dbReference type="PANTHER" id="PTHR42878">
    <property type="entry name" value="TWO-COMPONENT HISTIDINE KINASE"/>
    <property type="match status" value="1"/>
</dbReference>
<evidence type="ECO:0000313" key="12">
    <source>
        <dbReference type="EMBL" id="PZQ73447.1"/>
    </source>
</evidence>
<gene>
    <name evidence="12" type="ORF">DI563_14860</name>
</gene>
<dbReference type="InterPro" id="IPR005467">
    <property type="entry name" value="His_kinase_dom"/>
</dbReference>
<evidence type="ECO:0000256" key="2">
    <source>
        <dbReference type="ARBA" id="ARBA00012438"/>
    </source>
</evidence>
<dbReference type="InterPro" id="IPR003661">
    <property type="entry name" value="HisK_dim/P_dom"/>
</dbReference>
<name>A0A2W5RS26_VARPD</name>
<dbReference type="InterPro" id="IPR003594">
    <property type="entry name" value="HATPase_dom"/>
</dbReference>
<dbReference type="GO" id="GO:0000156">
    <property type="term" value="F:phosphorelay response regulator activity"/>
    <property type="evidence" value="ECO:0007669"/>
    <property type="project" value="TreeGrafter"/>
</dbReference>
<dbReference type="Gene3D" id="3.30.565.10">
    <property type="entry name" value="Histidine kinase-like ATPase, C-terminal domain"/>
    <property type="match status" value="1"/>
</dbReference>
<keyword evidence="10" id="KW-0472">Membrane</keyword>
<keyword evidence="6 12" id="KW-0418">Kinase</keyword>
<keyword evidence="4" id="KW-0808">Transferase</keyword>
<dbReference type="GO" id="GO:0005524">
    <property type="term" value="F:ATP binding"/>
    <property type="evidence" value="ECO:0007669"/>
    <property type="project" value="UniProtKB-KW"/>
</dbReference>
<feature type="transmembrane region" description="Helical" evidence="10">
    <location>
        <begin position="442"/>
        <end position="463"/>
    </location>
</feature>
<evidence type="ECO:0000256" key="10">
    <source>
        <dbReference type="SAM" id="Phobius"/>
    </source>
</evidence>
<reference evidence="12 13" key="1">
    <citation type="submission" date="2017-08" db="EMBL/GenBank/DDBJ databases">
        <title>Infants hospitalized years apart are colonized by the same room-sourced microbial strains.</title>
        <authorList>
            <person name="Brooks B."/>
            <person name="Olm M.R."/>
            <person name="Firek B.A."/>
            <person name="Baker R."/>
            <person name="Thomas B.C."/>
            <person name="Morowitz M.J."/>
            <person name="Banfield J.F."/>
        </authorList>
    </citation>
    <scope>NUCLEOTIDE SEQUENCE [LARGE SCALE GENOMIC DNA]</scope>
    <source>
        <strain evidence="12">S2_005_003_R2_41</strain>
    </source>
</reference>
<dbReference type="GO" id="GO:0000155">
    <property type="term" value="F:phosphorelay sensor kinase activity"/>
    <property type="evidence" value="ECO:0007669"/>
    <property type="project" value="InterPro"/>
</dbReference>
<feature type="transmembrane region" description="Helical" evidence="10">
    <location>
        <begin position="103"/>
        <end position="123"/>
    </location>
</feature>
<feature type="region of interest" description="Disordered" evidence="9">
    <location>
        <begin position="1"/>
        <end position="88"/>
    </location>
</feature>
<dbReference type="SUPFAM" id="SSF47384">
    <property type="entry name" value="Homodimeric domain of signal transducing histidine kinase"/>
    <property type="match status" value="1"/>
</dbReference>
<dbReference type="SMART" id="SM01080">
    <property type="entry name" value="CHASE2"/>
    <property type="match status" value="1"/>
</dbReference>
<keyword evidence="5" id="KW-0547">Nucleotide-binding</keyword>
<dbReference type="PANTHER" id="PTHR42878:SF7">
    <property type="entry name" value="SENSOR HISTIDINE KINASE GLRK"/>
    <property type="match status" value="1"/>
</dbReference>
<keyword evidence="3" id="KW-0597">Phosphoprotein</keyword>
<dbReference type="PRINTS" id="PR00344">
    <property type="entry name" value="BCTRLSENSOR"/>
</dbReference>
<dbReference type="InterPro" id="IPR035965">
    <property type="entry name" value="PAS-like_dom_sf"/>
</dbReference>
<dbReference type="CDD" id="cd00082">
    <property type="entry name" value="HisKA"/>
    <property type="match status" value="1"/>
</dbReference>
<comment type="catalytic activity">
    <reaction evidence="1">
        <text>ATP + protein L-histidine = ADP + protein N-phospho-L-histidine.</text>
        <dbReference type="EC" id="2.7.13.3"/>
    </reaction>
</comment>
<feature type="compositionally biased region" description="Low complexity" evidence="9">
    <location>
        <begin position="25"/>
        <end position="34"/>
    </location>
</feature>
<dbReference type="Gene3D" id="1.10.287.130">
    <property type="match status" value="1"/>
</dbReference>
<evidence type="ECO:0000256" key="5">
    <source>
        <dbReference type="ARBA" id="ARBA00022741"/>
    </source>
</evidence>
<dbReference type="Proteomes" id="UP000249135">
    <property type="component" value="Unassembled WGS sequence"/>
</dbReference>
<dbReference type="InterPro" id="IPR004358">
    <property type="entry name" value="Sig_transdc_His_kin-like_C"/>
</dbReference>
<comment type="caution">
    <text evidence="12">The sequence shown here is derived from an EMBL/GenBank/DDBJ whole genome shotgun (WGS) entry which is preliminary data.</text>
</comment>
<evidence type="ECO:0000256" key="1">
    <source>
        <dbReference type="ARBA" id="ARBA00000085"/>
    </source>
</evidence>